<reference evidence="6 7" key="1">
    <citation type="submission" date="2017-09" db="EMBL/GenBank/DDBJ databases">
        <title>Depth-based differentiation of microbial function through sediment-hosted aquifers and enrichment of novel symbionts in the deep terrestrial subsurface.</title>
        <authorList>
            <person name="Probst A.J."/>
            <person name="Ladd B."/>
            <person name="Jarett J.K."/>
            <person name="Geller-Mcgrath D.E."/>
            <person name="Sieber C.M."/>
            <person name="Emerson J.B."/>
            <person name="Anantharaman K."/>
            <person name="Thomas B.C."/>
            <person name="Malmstrom R."/>
            <person name="Stieglmeier M."/>
            <person name="Klingl A."/>
            <person name="Woyke T."/>
            <person name="Ryan C.M."/>
            <person name="Banfield J.F."/>
        </authorList>
    </citation>
    <scope>NUCLEOTIDE SEQUENCE [LARGE SCALE GENOMIC DNA]</scope>
    <source>
        <strain evidence="6">CG22_combo_CG10-13_8_21_14_all_37_9</strain>
    </source>
</reference>
<evidence type="ECO:0000313" key="7">
    <source>
        <dbReference type="Proteomes" id="UP000229334"/>
    </source>
</evidence>
<dbReference type="PANTHER" id="PTHR43804:SF7">
    <property type="entry name" value="LD18447P"/>
    <property type="match status" value="1"/>
</dbReference>
<protein>
    <submittedName>
        <fullName evidence="6">Peptide chain release factor 1</fullName>
    </submittedName>
</protein>
<dbReference type="SMART" id="SM00937">
    <property type="entry name" value="PCRF"/>
    <property type="match status" value="1"/>
</dbReference>
<dbReference type="InterPro" id="IPR045853">
    <property type="entry name" value="Pep_chain_release_fac_I_sf"/>
</dbReference>
<dbReference type="GO" id="GO:0003747">
    <property type="term" value="F:translation release factor activity"/>
    <property type="evidence" value="ECO:0007669"/>
    <property type="project" value="InterPro"/>
</dbReference>
<keyword evidence="4" id="KW-0175">Coiled coil</keyword>
<dbReference type="PROSITE" id="PS00745">
    <property type="entry name" value="RF_PROK_I"/>
    <property type="match status" value="1"/>
</dbReference>
<evidence type="ECO:0000256" key="2">
    <source>
        <dbReference type="ARBA" id="ARBA00022481"/>
    </source>
</evidence>
<evidence type="ECO:0000256" key="3">
    <source>
        <dbReference type="ARBA" id="ARBA00022917"/>
    </source>
</evidence>
<evidence type="ECO:0000256" key="1">
    <source>
        <dbReference type="ARBA" id="ARBA00010835"/>
    </source>
</evidence>
<accession>A0A2H0BL18</accession>
<dbReference type="FunFam" id="3.30.160.20:FF:000004">
    <property type="entry name" value="Peptide chain release factor 1"/>
    <property type="match status" value="1"/>
</dbReference>
<gene>
    <name evidence="6" type="ORF">COX02_00555</name>
</gene>
<dbReference type="GO" id="GO:0005737">
    <property type="term" value="C:cytoplasm"/>
    <property type="evidence" value="ECO:0007669"/>
    <property type="project" value="UniProtKB-ARBA"/>
</dbReference>
<dbReference type="SUPFAM" id="SSF75620">
    <property type="entry name" value="Release factor"/>
    <property type="match status" value="1"/>
</dbReference>
<evidence type="ECO:0000259" key="5">
    <source>
        <dbReference type="PROSITE" id="PS00745"/>
    </source>
</evidence>
<keyword evidence="2" id="KW-0488">Methylation</keyword>
<dbReference type="Pfam" id="PF00472">
    <property type="entry name" value="RF-1"/>
    <property type="match status" value="1"/>
</dbReference>
<feature type="coiled-coil region" evidence="4">
    <location>
        <begin position="40"/>
        <end position="67"/>
    </location>
</feature>
<dbReference type="Gene3D" id="3.30.160.20">
    <property type="match status" value="1"/>
</dbReference>
<keyword evidence="3" id="KW-0648">Protein biosynthesis</keyword>
<dbReference type="Gene3D" id="3.30.70.1660">
    <property type="match status" value="2"/>
</dbReference>
<dbReference type="InterPro" id="IPR050057">
    <property type="entry name" value="Prokaryotic/Mito_RF"/>
</dbReference>
<proteinExistence type="inferred from homology"/>
<dbReference type="InterPro" id="IPR005139">
    <property type="entry name" value="PCRF"/>
</dbReference>
<comment type="similarity">
    <text evidence="1">Belongs to the prokaryotic/mitochondrial release factor family.</text>
</comment>
<dbReference type="InterPro" id="IPR000352">
    <property type="entry name" value="Pep_chain_release_fac_I"/>
</dbReference>
<organism evidence="6 7">
    <name type="scientific">Candidatus Vogelbacteria bacterium CG22_combo_CG10-13_8_21_14_all_37_9</name>
    <dbReference type="NCBI Taxonomy" id="1975046"/>
    <lineage>
        <taxon>Bacteria</taxon>
        <taxon>Candidatus Vogeliibacteriota</taxon>
    </lineage>
</organism>
<name>A0A2H0BL18_9BACT</name>
<evidence type="ECO:0000256" key="4">
    <source>
        <dbReference type="SAM" id="Coils"/>
    </source>
</evidence>
<sequence length="322" mass="35860">MFDLELFKTNPKTTYLATYYQDLAKKLSEAETLSADPSMTSLALEEIKVLKQQLADLESQMLEIVKKEEIEESAPLGLILEIRAGAGGGESALFASDLAEMYRAYALTHNWSFVLLDEAKSDLGGYKDVSFEVSGKEAYDDLRFEMGVHRVQRVPVTEKQGRVHTSTASVAIIPIRPIEKVEINPADLEISFTRSGGAGGQNVNKVETAVRIVHKPSGLVVRCQSERSQLRNKDKALAVLMAKLETEKTEVEEKKLSTERKSQIGTGDRSEKIRTYNYLQDRITDHRIKKSWHGLEQIMAGAIGPIIESLKSGQTGEEEEEV</sequence>
<dbReference type="Proteomes" id="UP000229334">
    <property type="component" value="Unassembled WGS sequence"/>
</dbReference>
<dbReference type="EMBL" id="PCSX01000011">
    <property type="protein sequence ID" value="PIP58373.1"/>
    <property type="molecule type" value="Genomic_DNA"/>
</dbReference>
<comment type="caution">
    <text evidence="6">The sequence shown here is derived from an EMBL/GenBank/DDBJ whole genome shotgun (WGS) entry which is preliminary data.</text>
</comment>
<dbReference type="AlphaFoldDB" id="A0A2H0BL18"/>
<feature type="domain" description="Prokaryotic-type class I peptide chain release factors" evidence="5">
    <location>
        <begin position="194"/>
        <end position="210"/>
    </location>
</feature>
<evidence type="ECO:0000313" key="6">
    <source>
        <dbReference type="EMBL" id="PIP58373.1"/>
    </source>
</evidence>
<dbReference type="PANTHER" id="PTHR43804">
    <property type="entry name" value="LD18447P"/>
    <property type="match status" value="1"/>
</dbReference>
<dbReference type="Pfam" id="PF03462">
    <property type="entry name" value="PCRF"/>
    <property type="match status" value="1"/>
</dbReference>